<dbReference type="Gramene" id="MELO3C030317.2.1">
    <property type="protein sequence ID" value="MELO3C030317.2.1"/>
    <property type="gene ID" value="MELO3C030317.2"/>
</dbReference>
<evidence type="ECO:0000313" key="2">
    <source>
        <dbReference type="EnsemblPlants" id="MELO3C030317.2.1"/>
    </source>
</evidence>
<protein>
    <submittedName>
        <fullName evidence="2">Uncharacterized protein</fullName>
    </submittedName>
</protein>
<feature type="region of interest" description="Disordered" evidence="1">
    <location>
        <begin position="50"/>
        <end position="94"/>
    </location>
</feature>
<dbReference type="AlphaFoldDB" id="A0A9I9E8Q2"/>
<evidence type="ECO:0000256" key="1">
    <source>
        <dbReference type="SAM" id="MobiDB-lite"/>
    </source>
</evidence>
<sequence>MTGTRERKRKELARSAQKLKPYSCFIHAPSAAEPLTFSNFDRPNSVLETKTIQPKLTNQQSEHGRTSRSQSQTIQSHQEQQQSNQENPNFNKTPIKYELGTSEVTERTLIMTPIIRYSLPISDGFQNIKTIQTKTRKPQFAAAKSESKINLKIYKWMIQALTWSRHQRIYQKNQSSSSSSRLPFFLHRRIRGSLSENITENCQH</sequence>
<feature type="compositionally biased region" description="Polar residues" evidence="1">
    <location>
        <begin position="50"/>
        <end position="61"/>
    </location>
</feature>
<feature type="compositionally biased region" description="Low complexity" evidence="1">
    <location>
        <begin position="67"/>
        <end position="85"/>
    </location>
</feature>
<accession>A0A9I9E8Q2</accession>
<name>A0A9I9E8Q2_CUCME</name>
<reference evidence="2" key="1">
    <citation type="submission" date="2023-03" db="UniProtKB">
        <authorList>
            <consortium name="EnsemblPlants"/>
        </authorList>
    </citation>
    <scope>IDENTIFICATION</scope>
</reference>
<organism evidence="2">
    <name type="scientific">Cucumis melo</name>
    <name type="common">Muskmelon</name>
    <dbReference type="NCBI Taxonomy" id="3656"/>
    <lineage>
        <taxon>Eukaryota</taxon>
        <taxon>Viridiplantae</taxon>
        <taxon>Streptophyta</taxon>
        <taxon>Embryophyta</taxon>
        <taxon>Tracheophyta</taxon>
        <taxon>Spermatophyta</taxon>
        <taxon>Magnoliopsida</taxon>
        <taxon>eudicotyledons</taxon>
        <taxon>Gunneridae</taxon>
        <taxon>Pentapetalae</taxon>
        <taxon>rosids</taxon>
        <taxon>fabids</taxon>
        <taxon>Cucurbitales</taxon>
        <taxon>Cucurbitaceae</taxon>
        <taxon>Benincaseae</taxon>
        <taxon>Cucumis</taxon>
    </lineage>
</organism>
<proteinExistence type="predicted"/>
<dbReference type="EnsemblPlants" id="MELO3C030317.2.1">
    <property type="protein sequence ID" value="MELO3C030317.2.1"/>
    <property type="gene ID" value="MELO3C030317.2"/>
</dbReference>